<keyword evidence="2" id="KW-1185">Reference proteome</keyword>
<protein>
    <recommendedName>
        <fullName evidence="3">Nucleotidyltransferase</fullName>
    </recommendedName>
</protein>
<proteinExistence type="predicted"/>
<accession>A0A1E5P0B9</accession>
<dbReference type="OrthoDB" id="3515986at2"/>
<dbReference type="STRING" id="36818.BGK67_33790"/>
<organism evidence="1 2">
    <name type="scientific">Streptomyces subrutilus</name>
    <dbReference type="NCBI Taxonomy" id="36818"/>
    <lineage>
        <taxon>Bacteria</taxon>
        <taxon>Bacillati</taxon>
        <taxon>Actinomycetota</taxon>
        <taxon>Actinomycetes</taxon>
        <taxon>Kitasatosporales</taxon>
        <taxon>Streptomycetaceae</taxon>
        <taxon>Streptomyces</taxon>
    </lineage>
</organism>
<dbReference type="AlphaFoldDB" id="A0A1E5P0B9"/>
<evidence type="ECO:0000313" key="1">
    <source>
        <dbReference type="EMBL" id="OEJ22502.1"/>
    </source>
</evidence>
<evidence type="ECO:0008006" key="3">
    <source>
        <dbReference type="Google" id="ProtNLM"/>
    </source>
</evidence>
<reference evidence="1 2" key="1">
    <citation type="submission" date="2016-08" db="EMBL/GenBank/DDBJ databases">
        <title>The complete genome of Streptomyces subrutilus 10-1-1.</title>
        <authorList>
            <person name="Chen X."/>
        </authorList>
    </citation>
    <scope>NUCLEOTIDE SEQUENCE [LARGE SCALE GENOMIC DNA]</scope>
    <source>
        <strain evidence="1 2">10-1-1</strain>
    </source>
</reference>
<sequence length="284" mass="30609">MSQVPEGVDPDQLTVAARRVLLDGLVALSPHLEALTVVGAQAVYLRTPDAAIRNSPFTSDGDLSIDPALLEDQPLLDASLREAGFRLKQEHQPGLWEREETVGDQIVPVELDLLVPKQLSRKNGDRSAKVPPHGKMSARWIEGLEVAAVDRSPLSVGSLDPADDRSITVNVAGPAALLVAKAFKITDRLSQAEKRPDRLTDKDAGDVLRIMMTARARQVSDTFAVLRDDPRVGGVAVDGLEKLRQLFGGRATPGVDMAVKALAGSLEEDRVRTLAPAFIARLTE</sequence>
<name>A0A1E5P0B9_9ACTN</name>
<dbReference type="EMBL" id="MEHK01000002">
    <property type="protein sequence ID" value="OEJ22502.1"/>
    <property type="molecule type" value="Genomic_DNA"/>
</dbReference>
<comment type="caution">
    <text evidence="1">The sequence shown here is derived from an EMBL/GenBank/DDBJ whole genome shotgun (WGS) entry which is preliminary data.</text>
</comment>
<gene>
    <name evidence="1" type="ORF">BGK67_33790</name>
</gene>
<evidence type="ECO:0000313" key="2">
    <source>
        <dbReference type="Proteomes" id="UP000095705"/>
    </source>
</evidence>
<dbReference type="Proteomes" id="UP000095705">
    <property type="component" value="Unassembled WGS sequence"/>
</dbReference>
<dbReference type="RefSeq" id="WP_069924550.1">
    <property type="nucleotide sequence ID" value="NZ_MEHK01000002.1"/>
</dbReference>